<dbReference type="VEuPathDB" id="FungiDB:QG37_03807"/>
<evidence type="ECO:0000256" key="2">
    <source>
        <dbReference type="ARBA" id="ARBA00008807"/>
    </source>
</evidence>
<comment type="caution">
    <text evidence="10">The sequence shown here is derived from an EMBL/GenBank/DDBJ whole genome shotgun (WGS) entry which is preliminary data.</text>
</comment>
<dbReference type="NCBIfam" id="TIGR00728">
    <property type="entry name" value="OPT_sfam"/>
    <property type="match status" value="1"/>
</dbReference>
<evidence type="ECO:0000256" key="8">
    <source>
        <dbReference type="ARBA" id="ARBA00023136"/>
    </source>
</evidence>
<dbReference type="GO" id="GO:0015031">
    <property type="term" value="P:protein transport"/>
    <property type="evidence" value="ECO:0007669"/>
    <property type="project" value="UniProtKB-KW"/>
</dbReference>
<feature type="transmembrane region" description="Helical" evidence="9">
    <location>
        <begin position="313"/>
        <end position="334"/>
    </location>
</feature>
<evidence type="ECO:0000256" key="1">
    <source>
        <dbReference type="ARBA" id="ARBA00004141"/>
    </source>
</evidence>
<feature type="transmembrane region" description="Helical" evidence="9">
    <location>
        <begin position="619"/>
        <end position="639"/>
    </location>
</feature>
<dbReference type="VEuPathDB" id="FungiDB:CJJ09_004521"/>
<dbReference type="InterPro" id="IPR004648">
    <property type="entry name" value="Oligpept_transpt"/>
</dbReference>
<keyword evidence="6" id="KW-0653">Protein transport</keyword>
<evidence type="ECO:0000313" key="11">
    <source>
        <dbReference type="Proteomes" id="UP000037122"/>
    </source>
</evidence>
<feature type="transmembrane region" description="Helical" evidence="9">
    <location>
        <begin position="456"/>
        <end position="474"/>
    </location>
</feature>
<dbReference type="VEuPathDB" id="FungiDB:CJI97_004908"/>
<comment type="similarity">
    <text evidence="2">Belongs to the oligopeptide OPT transporter family.</text>
</comment>
<sequence length="914" mass="104027">MAEKLNALASITSTGNRHQAEDHELDLNAVTSNPLSINDVAGGLTLDQKFYIIKRLDLGHLTTFEDLPPTAVFMIEKIQNLDIAEAVEILEQFMKDHDSDLNIPNEEIEFIELLLLRDPNKAAKDMASTVKAVGFSTLEKEGSDKERTAVNELDSLSSLESLDFKKVFDWELQVKTEAGLIAYWSPYPEVRAVTDPFDDASVPCETWRVYFLGIIWVAIGSVINEYFYNRRPSISLRSPVVQLFLYPCGKFLEYVMPKKTLKIWKWKIDLNPGPWSHKEQLLSTLCYSVSGGAVYATSFITVHKLDVFYGNDFLDFGFQILLVLASNFMGFGLAGIFRKFVIYPVHSIWPTILPTLALNKALVQPEKKENINGWTISRYHFFFAVFAFSFLWFWVPDYLFTALSTFNWLTWIAPNNFNLAAITGMQSGLGLNPISTFDWNVMSMNVPLAVPFFSQVNSWTGMFLGFFVICGLWWSNYKWTGFLPINSNSIFTNTGDYYSVQAVVKDGKLDEEMYQKIGPPFYTAANMITYGAFFAVYPLNFVYVLLCDHQRLWFAIKSMARSMNFKKKTSAYDGFDDPFSRSMTKYKEVPEWVFLIVLVLSLVFAIICCKAYPLNTPVWTIFFALGMNFIFLLPFCVVYSTTGTSVSLNVLVELITGYALPGNGIALNFVKTLGTNIDAQAENYITNQKQAHYLRIPPRALFRVQMISCIVCSFISVAIINLTITSIKDYCTPHQPQKFSCPNSTTFYSASVLWGVIGPKRVFGGLYPVLQWCFLIGFLISFPAWALRKWGRRTIIGKYFHPVVLVFGFVQWAPYNLSYYTPSLILSFIFMYIIRKKRTAWWEKYNYILSGGMDAGVAFSSIIIFFAVQYHAKNIVWWGNTVNTKGLDYEAPARLNATISAPDGYFGPRKGHFP</sequence>
<proteinExistence type="inferred from homology"/>
<evidence type="ECO:0000313" key="10">
    <source>
        <dbReference type="EMBL" id="KND99264.1"/>
    </source>
</evidence>
<feature type="transmembrane region" description="Helical" evidence="9">
    <location>
        <begin position="527"/>
        <end position="547"/>
    </location>
</feature>
<dbReference type="VEuPathDB" id="FungiDB:CJI96_0004606"/>
<comment type="subcellular location">
    <subcellularLocation>
        <location evidence="1">Membrane</location>
        <topology evidence="1">Multi-pass membrane protein</topology>
    </subcellularLocation>
</comment>
<dbReference type="InterPro" id="IPR004813">
    <property type="entry name" value="OPT"/>
</dbReference>
<accession>A0A0L0NZ31</accession>
<name>A0A0L0NZ31_CANAR</name>
<evidence type="ECO:0000256" key="5">
    <source>
        <dbReference type="ARBA" id="ARBA00022856"/>
    </source>
</evidence>
<feature type="transmembrane region" description="Helical" evidence="9">
    <location>
        <begin position="819"/>
        <end position="835"/>
    </location>
</feature>
<dbReference type="AlphaFoldDB" id="A0A0L0NZ31"/>
<feature type="transmembrane region" description="Helical" evidence="9">
    <location>
        <begin position="847"/>
        <end position="868"/>
    </location>
</feature>
<evidence type="ECO:0008006" key="12">
    <source>
        <dbReference type="Google" id="ProtNLM"/>
    </source>
</evidence>
<evidence type="ECO:0000256" key="7">
    <source>
        <dbReference type="ARBA" id="ARBA00022989"/>
    </source>
</evidence>
<keyword evidence="5" id="KW-0571">Peptide transport</keyword>
<feature type="transmembrane region" description="Helical" evidence="9">
    <location>
        <begin position="592"/>
        <end position="613"/>
    </location>
</feature>
<dbReference type="PANTHER" id="PTHR22601">
    <property type="entry name" value="ISP4 LIKE PROTEIN"/>
    <property type="match status" value="1"/>
</dbReference>
<dbReference type="NCBIfam" id="TIGR00727">
    <property type="entry name" value="ISP4_OPT"/>
    <property type="match status" value="1"/>
</dbReference>
<keyword evidence="8 9" id="KW-0472">Membrane</keyword>
<keyword evidence="3" id="KW-0813">Transport</keyword>
<dbReference type="VEuPathDB" id="FungiDB:B9J08_004544"/>
<dbReference type="EMBL" id="LGST01000025">
    <property type="protein sequence ID" value="KND99264.1"/>
    <property type="molecule type" value="Genomic_DNA"/>
</dbReference>
<feature type="transmembrane region" description="Helical" evidence="9">
    <location>
        <begin position="207"/>
        <end position="228"/>
    </location>
</feature>
<dbReference type="VEuPathDB" id="FungiDB:CJJ07_005000"/>
<reference evidence="11" key="1">
    <citation type="journal article" date="2015" name="BMC Genomics">
        <title>Draft genome of a commonly misdiagnosed multidrug resistant pathogen Candida auris.</title>
        <authorList>
            <person name="Chatterjee S."/>
            <person name="Alampalli S.V."/>
            <person name="Nageshan R.K."/>
            <person name="Chettiar S.T."/>
            <person name="Joshi S."/>
            <person name="Tatu U.S."/>
        </authorList>
    </citation>
    <scope>NUCLEOTIDE SEQUENCE [LARGE SCALE GENOMIC DNA]</scope>
    <source>
        <strain evidence="11">6684</strain>
    </source>
</reference>
<dbReference type="Proteomes" id="UP000037122">
    <property type="component" value="Unassembled WGS sequence"/>
</dbReference>
<feature type="transmembrane region" description="Helical" evidence="9">
    <location>
        <begin position="379"/>
        <end position="395"/>
    </location>
</feature>
<evidence type="ECO:0000256" key="6">
    <source>
        <dbReference type="ARBA" id="ARBA00022927"/>
    </source>
</evidence>
<evidence type="ECO:0000256" key="9">
    <source>
        <dbReference type="SAM" id="Phobius"/>
    </source>
</evidence>
<dbReference type="GO" id="GO:0035673">
    <property type="term" value="F:oligopeptide transmembrane transporter activity"/>
    <property type="evidence" value="ECO:0007669"/>
    <property type="project" value="InterPro"/>
</dbReference>
<organism evidence="10 11">
    <name type="scientific">Candidozyma auris</name>
    <name type="common">Yeast</name>
    <name type="synonym">Candida auris</name>
    <dbReference type="NCBI Taxonomy" id="498019"/>
    <lineage>
        <taxon>Eukaryota</taxon>
        <taxon>Fungi</taxon>
        <taxon>Dikarya</taxon>
        <taxon>Ascomycota</taxon>
        <taxon>Saccharomycotina</taxon>
        <taxon>Pichiomycetes</taxon>
        <taxon>Metschnikowiaceae</taxon>
        <taxon>Candidozyma</taxon>
    </lineage>
</organism>
<feature type="transmembrane region" description="Helical" evidence="9">
    <location>
        <begin position="795"/>
        <end position="813"/>
    </location>
</feature>
<evidence type="ECO:0000256" key="4">
    <source>
        <dbReference type="ARBA" id="ARBA00022692"/>
    </source>
</evidence>
<keyword evidence="4 9" id="KW-0812">Transmembrane</keyword>
<feature type="transmembrane region" description="Helical" evidence="9">
    <location>
        <begin position="415"/>
        <end position="435"/>
    </location>
</feature>
<dbReference type="GO" id="GO:0016020">
    <property type="term" value="C:membrane"/>
    <property type="evidence" value="ECO:0007669"/>
    <property type="project" value="UniProtKB-SubCell"/>
</dbReference>
<keyword evidence="7 9" id="KW-1133">Transmembrane helix</keyword>
<protein>
    <recommendedName>
        <fullName evidence="12">OPT family small oligopeptide transporter</fullName>
    </recommendedName>
</protein>
<dbReference type="Pfam" id="PF03169">
    <property type="entry name" value="OPT"/>
    <property type="match status" value="1"/>
</dbReference>
<feature type="transmembrane region" description="Helical" evidence="9">
    <location>
        <begin position="700"/>
        <end position="720"/>
    </location>
</feature>
<evidence type="ECO:0000256" key="3">
    <source>
        <dbReference type="ARBA" id="ARBA00022448"/>
    </source>
</evidence>
<gene>
    <name evidence="10" type="ORF">QG37_03807</name>
</gene>
<feature type="transmembrane region" description="Helical" evidence="9">
    <location>
        <begin position="769"/>
        <end position="788"/>
    </location>
</feature>